<proteinExistence type="predicted"/>
<reference evidence="3 4" key="1">
    <citation type="submission" date="2020-08" db="EMBL/GenBank/DDBJ databases">
        <title>Genome public.</title>
        <authorList>
            <person name="Liu C."/>
            <person name="Sun Q."/>
        </authorList>
    </citation>
    <scope>NUCLEOTIDE SEQUENCE [LARGE SCALE GENOMIC DNA]</scope>
    <source>
        <strain evidence="3 4">BX1</strain>
    </source>
</reference>
<dbReference type="Gene3D" id="2.60.120.10">
    <property type="entry name" value="Jelly Rolls"/>
    <property type="match status" value="1"/>
</dbReference>
<evidence type="ECO:0000313" key="3">
    <source>
        <dbReference type="EMBL" id="MBC8575282.1"/>
    </source>
</evidence>
<sequence length="129" mass="14560">MSISEHIGRISDLPVNNESNFVPNSEKRVVFGPEGRFWSDYVMRCFTFAPHAGIEKVHTHPWPHWMICLNGCGKAEIGGETAPMEAGMWMHVPGGLEHRFYNDSEEPLRFLCIVPPEGDVNPAKQNSRP</sequence>
<dbReference type="InterPro" id="IPR014710">
    <property type="entry name" value="RmlC-like_jellyroll"/>
</dbReference>
<feature type="domain" description="Cupin type-2" evidence="2">
    <location>
        <begin position="46"/>
        <end position="114"/>
    </location>
</feature>
<dbReference type="SUPFAM" id="SSF51182">
    <property type="entry name" value="RmlC-like cupins"/>
    <property type="match status" value="1"/>
</dbReference>
<dbReference type="InterPro" id="IPR011051">
    <property type="entry name" value="RmlC_Cupin_sf"/>
</dbReference>
<dbReference type="Pfam" id="PF07883">
    <property type="entry name" value="Cupin_2"/>
    <property type="match status" value="1"/>
</dbReference>
<dbReference type="EMBL" id="JACRTB010000003">
    <property type="protein sequence ID" value="MBC8575282.1"/>
    <property type="molecule type" value="Genomic_DNA"/>
</dbReference>
<evidence type="ECO:0000256" key="1">
    <source>
        <dbReference type="ARBA" id="ARBA00022723"/>
    </source>
</evidence>
<keyword evidence="1" id="KW-0479">Metal-binding</keyword>
<evidence type="ECO:0000313" key="4">
    <source>
        <dbReference type="Proteomes" id="UP000658131"/>
    </source>
</evidence>
<protein>
    <submittedName>
        <fullName evidence="3">Cupin domain-containing protein</fullName>
    </submittedName>
</protein>
<comment type="caution">
    <text evidence="3">The sequence shown here is derived from an EMBL/GenBank/DDBJ whole genome shotgun (WGS) entry which is preliminary data.</text>
</comment>
<dbReference type="PANTHER" id="PTHR35848">
    <property type="entry name" value="OXALATE-BINDING PROTEIN"/>
    <property type="match status" value="1"/>
</dbReference>
<keyword evidence="4" id="KW-1185">Reference proteome</keyword>
<dbReference type="PANTHER" id="PTHR35848:SF6">
    <property type="entry name" value="CUPIN TYPE-2 DOMAIN-CONTAINING PROTEIN"/>
    <property type="match status" value="1"/>
</dbReference>
<dbReference type="RefSeq" id="WP_262398926.1">
    <property type="nucleotide sequence ID" value="NZ_JACRTB010000003.1"/>
</dbReference>
<dbReference type="InterPro" id="IPR013096">
    <property type="entry name" value="Cupin_2"/>
</dbReference>
<dbReference type="InterPro" id="IPR051610">
    <property type="entry name" value="GPI/OXD"/>
</dbReference>
<accession>A0ABR7NFU4</accession>
<dbReference type="Proteomes" id="UP000658131">
    <property type="component" value="Unassembled WGS sequence"/>
</dbReference>
<name>A0ABR7NFU4_9FIRM</name>
<gene>
    <name evidence="3" type="ORF">H8717_02495</name>
</gene>
<organism evidence="3 4">
    <name type="scientific">Yanshouia hominis</name>
    <dbReference type="NCBI Taxonomy" id="2763673"/>
    <lineage>
        <taxon>Bacteria</taxon>
        <taxon>Bacillati</taxon>
        <taxon>Bacillota</taxon>
        <taxon>Clostridia</taxon>
        <taxon>Eubacteriales</taxon>
        <taxon>Oscillospiraceae</taxon>
        <taxon>Yanshouia</taxon>
    </lineage>
</organism>
<evidence type="ECO:0000259" key="2">
    <source>
        <dbReference type="Pfam" id="PF07883"/>
    </source>
</evidence>